<dbReference type="InterPro" id="IPR001155">
    <property type="entry name" value="OxRdtase_FMN_N"/>
</dbReference>
<sequence>MSSSISALFSPIRIGNIGLQHRVVLAPLTRVRAHANHVPGPQAPAYYSQRGSTPGTLLVTEATFISQKAGGYNNVPGIYTDAHVEEWKKVTKAVHEKGSFIFLQLWALGRTAETPVLAKENNSPYVSASAIAIPGKTDVPRALTTDEIKEYVATYAAAAKNAIRAGFDGVEIHGANSYLIDQFIQDVTNQRTDEYGGSIENRARFALEVTDAVVKAVGAERTAFRISPWGRVNGMGMADPKHQFSYLVEQLRKHKLAYLHVVEPMPAEITADKNSDFIRDIWGGVEGSAFISTNGHTRNSAIETVDRKGGLIGFGRLFMPNPDLPFRLLKNIALERGDQATWYVPGNLTPTGYSDWPFAPENDQQISRL</sequence>
<dbReference type="OrthoDB" id="276546at2759"/>
<dbReference type="CDD" id="cd02933">
    <property type="entry name" value="OYE_like_FMN"/>
    <property type="match status" value="1"/>
</dbReference>
<dbReference type="EMBL" id="JABBWG010000063">
    <property type="protein sequence ID" value="KAG1804032.1"/>
    <property type="molecule type" value="Genomic_DNA"/>
</dbReference>
<dbReference type="GO" id="GO:0003959">
    <property type="term" value="F:NADPH dehydrogenase activity"/>
    <property type="evidence" value="ECO:0007669"/>
    <property type="project" value="TreeGrafter"/>
</dbReference>
<proteinExistence type="predicted"/>
<comment type="caution">
    <text evidence="2">The sequence shown here is derived from an EMBL/GenBank/DDBJ whole genome shotgun (WGS) entry which is preliminary data.</text>
</comment>
<dbReference type="AlphaFoldDB" id="A0A9P7J5H3"/>
<gene>
    <name evidence="2" type="ORF">BJ212DRAFT_1438670</name>
</gene>
<dbReference type="GeneID" id="64631762"/>
<dbReference type="PANTHER" id="PTHR22893:SF91">
    <property type="entry name" value="NADPH DEHYDROGENASE 2-RELATED"/>
    <property type="match status" value="1"/>
</dbReference>
<accession>A0A9P7J5H3</accession>
<feature type="domain" description="NADH:flavin oxidoreductase/NADH oxidase N-terminal" evidence="1">
    <location>
        <begin position="8"/>
        <end position="334"/>
    </location>
</feature>
<dbReference type="GO" id="GO:0010181">
    <property type="term" value="F:FMN binding"/>
    <property type="evidence" value="ECO:0007669"/>
    <property type="project" value="InterPro"/>
</dbReference>
<evidence type="ECO:0000313" key="3">
    <source>
        <dbReference type="Proteomes" id="UP000807769"/>
    </source>
</evidence>
<dbReference type="Proteomes" id="UP000807769">
    <property type="component" value="Unassembled WGS sequence"/>
</dbReference>
<protein>
    <recommendedName>
        <fullName evidence="1">NADH:flavin oxidoreductase/NADH oxidase N-terminal domain-containing protein</fullName>
    </recommendedName>
</protein>
<dbReference type="Pfam" id="PF00724">
    <property type="entry name" value="Oxidored_FMN"/>
    <property type="match status" value="1"/>
</dbReference>
<dbReference type="Gene3D" id="3.20.20.70">
    <property type="entry name" value="Aldolase class I"/>
    <property type="match status" value="1"/>
</dbReference>
<dbReference type="FunFam" id="3.20.20.70:FF:000138">
    <property type="entry name" value="NADPH dehydrogenase 1"/>
    <property type="match status" value="1"/>
</dbReference>
<dbReference type="InterPro" id="IPR045247">
    <property type="entry name" value="Oye-like"/>
</dbReference>
<dbReference type="PANTHER" id="PTHR22893">
    <property type="entry name" value="NADH OXIDOREDUCTASE-RELATED"/>
    <property type="match status" value="1"/>
</dbReference>
<dbReference type="SUPFAM" id="SSF51395">
    <property type="entry name" value="FMN-linked oxidoreductases"/>
    <property type="match status" value="1"/>
</dbReference>
<dbReference type="RefSeq" id="XP_041186704.1">
    <property type="nucleotide sequence ID" value="XM_041337746.1"/>
</dbReference>
<organism evidence="2 3">
    <name type="scientific">Suillus subaureus</name>
    <dbReference type="NCBI Taxonomy" id="48587"/>
    <lineage>
        <taxon>Eukaryota</taxon>
        <taxon>Fungi</taxon>
        <taxon>Dikarya</taxon>
        <taxon>Basidiomycota</taxon>
        <taxon>Agaricomycotina</taxon>
        <taxon>Agaricomycetes</taxon>
        <taxon>Agaricomycetidae</taxon>
        <taxon>Boletales</taxon>
        <taxon>Suillineae</taxon>
        <taxon>Suillaceae</taxon>
        <taxon>Suillus</taxon>
    </lineage>
</organism>
<dbReference type="InterPro" id="IPR013785">
    <property type="entry name" value="Aldolase_TIM"/>
</dbReference>
<evidence type="ECO:0000313" key="2">
    <source>
        <dbReference type="EMBL" id="KAG1804032.1"/>
    </source>
</evidence>
<reference evidence="2" key="1">
    <citation type="journal article" date="2020" name="New Phytol.">
        <title>Comparative genomics reveals dynamic genome evolution in host specialist ectomycorrhizal fungi.</title>
        <authorList>
            <person name="Lofgren L.A."/>
            <person name="Nguyen N.H."/>
            <person name="Vilgalys R."/>
            <person name="Ruytinx J."/>
            <person name="Liao H.L."/>
            <person name="Branco S."/>
            <person name="Kuo A."/>
            <person name="LaButti K."/>
            <person name="Lipzen A."/>
            <person name="Andreopoulos W."/>
            <person name="Pangilinan J."/>
            <person name="Riley R."/>
            <person name="Hundley H."/>
            <person name="Na H."/>
            <person name="Barry K."/>
            <person name="Grigoriev I.V."/>
            <person name="Stajich J.E."/>
            <person name="Kennedy P.G."/>
        </authorList>
    </citation>
    <scope>NUCLEOTIDE SEQUENCE</scope>
    <source>
        <strain evidence="2">MN1</strain>
    </source>
</reference>
<evidence type="ECO:0000259" key="1">
    <source>
        <dbReference type="Pfam" id="PF00724"/>
    </source>
</evidence>
<keyword evidence="3" id="KW-1185">Reference proteome</keyword>
<name>A0A9P7J5H3_9AGAM</name>